<dbReference type="InterPro" id="IPR036953">
    <property type="entry name" value="GreA/GreB_C_sf"/>
</dbReference>
<keyword evidence="2" id="KW-0648">Protein biosynthesis</keyword>
<name>A0ABY2XKF9_9GAMM</name>
<dbReference type="Proteomes" id="UP000739180">
    <property type="component" value="Unassembled WGS sequence"/>
</dbReference>
<keyword evidence="2" id="KW-0251">Elongation factor</keyword>
<dbReference type="Gene3D" id="3.10.50.30">
    <property type="entry name" value="Transcription elongation factor, GreA/GreB, C-terminal domain"/>
    <property type="match status" value="1"/>
</dbReference>
<accession>A0ABY2XKF9</accession>
<proteinExistence type="predicted"/>
<organism evidence="2 3">
    <name type="scientific">Alloalcanivorax gelatiniphagus</name>
    <dbReference type="NCBI Taxonomy" id="1194167"/>
    <lineage>
        <taxon>Bacteria</taxon>
        <taxon>Pseudomonadati</taxon>
        <taxon>Pseudomonadota</taxon>
        <taxon>Gammaproteobacteria</taxon>
        <taxon>Oceanospirillales</taxon>
        <taxon>Alcanivoracaceae</taxon>
        <taxon>Alloalcanivorax</taxon>
    </lineage>
</organism>
<dbReference type="EMBL" id="VCQT01000032">
    <property type="protein sequence ID" value="TMW12571.1"/>
    <property type="molecule type" value="Genomic_DNA"/>
</dbReference>
<dbReference type="GO" id="GO:0003746">
    <property type="term" value="F:translation elongation factor activity"/>
    <property type="evidence" value="ECO:0007669"/>
    <property type="project" value="UniProtKB-KW"/>
</dbReference>
<dbReference type="SUPFAM" id="SSF54534">
    <property type="entry name" value="FKBP-like"/>
    <property type="match status" value="1"/>
</dbReference>
<evidence type="ECO:0000259" key="1">
    <source>
        <dbReference type="Pfam" id="PF01272"/>
    </source>
</evidence>
<protein>
    <submittedName>
        <fullName evidence="2">GreA/GreB family elongation factor</fullName>
    </submittedName>
</protein>
<comment type="caution">
    <text evidence="2">The sequence shown here is derived from an EMBL/GenBank/DDBJ whole genome shotgun (WGS) entry which is preliminary data.</text>
</comment>
<keyword evidence="3" id="KW-1185">Reference proteome</keyword>
<gene>
    <name evidence="2" type="ORF">FGS76_10055</name>
</gene>
<evidence type="ECO:0000313" key="3">
    <source>
        <dbReference type="Proteomes" id="UP000739180"/>
    </source>
</evidence>
<feature type="domain" description="Transcription elongation factor GreA/GreB C-terminal" evidence="1">
    <location>
        <begin position="53"/>
        <end position="124"/>
    </location>
</feature>
<evidence type="ECO:0000313" key="2">
    <source>
        <dbReference type="EMBL" id="TMW12571.1"/>
    </source>
</evidence>
<sequence>MAPPCARRRLPGLSAKARGYLSVRGWWMLSPQLLGGLLARMEQRKRQRDRSMVADIDTRVWIIDLDHGGEMDFVLVEPSRAKPNLRFISILSPFGEALFGARVGDMVHPRFLGHEYSVLIKRVEPWQESES</sequence>
<dbReference type="Pfam" id="PF01272">
    <property type="entry name" value="GreA_GreB"/>
    <property type="match status" value="1"/>
</dbReference>
<reference evidence="2 3" key="1">
    <citation type="submission" date="2019-05" db="EMBL/GenBank/DDBJ databases">
        <title>Genome of Alcanivorax gelatiniphagus, an oil degrading marine bacteria.</title>
        <authorList>
            <person name="Kwon K.K."/>
        </authorList>
    </citation>
    <scope>NUCLEOTIDE SEQUENCE [LARGE SCALE GENOMIC DNA]</scope>
    <source>
        <strain evidence="2 3">MEBiC 08158</strain>
    </source>
</reference>
<dbReference type="InterPro" id="IPR001437">
    <property type="entry name" value="Tscrpt_elong_fac_GreA/B_C"/>
</dbReference>